<gene>
    <name evidence="2" type="ORF">ACFOES_11085</name>
</gene>
<accession>A0ABV7AIQ3</accession>
<sequence length="146" mass="16037">MDRYEYKVVPAPKRGEKVRGARQTEDRFAQALMTVMNRLGRDGWEYLRAETLPCEERSGLTGRTTAFQNMLVFRRRVGAGAEADGEQALPEREPLSEAAEAKLASIHAVPPRKDGPRLVSTNDEGGNAPSLGPAERGADKRDDAAE</sequence>
<protein>
    <submittedName>
        <fullName evidence="2">DUF4177 domain-containing protein</fullName>
    </submittedName>
</protein>
<dbReference type="EMBL" id="JBHRSK010000007">
    <property type="protein sequence ID" value="MFC2968637.1"/>
    <property type="molecule type" value="Genomic_DNA"/>
</dbReference>
<name>A0ABV7AIQ3_9RHOB</name>
<evidence type="ECO:0000313" key="3">
    <source>
        <dbReference type="Proteomes" id="UP001595443"/>
    </source>
</evidence>
<evidence type="ECO:0000313" key="2">
    <source>
        <dbReference type="EMBL" id="MFC2968637.1"/>
    </source>
</evidence>
<organism evidence="2 3">
    <name type="scientific">Acidimangrovimonas pyrenivorans</name>
    <dbReference type="NCBI Taxonomy" id="2030798"/>
    <lineage>
        <taxon>Bacteria</taxon>
        <taxon>Pseudomonadati</taxon>
        <taxon>Pseudomonadota</taxon>
        <taxon>Alphaproteobacteria</taxon>
        <taxon>Rhodobacterales</taxon>
        <taxon>Paracoccaceae</taxon>
        <taxon>Acidimangrovimonas</taxon>
    </lineage>
</organism>
<comment type="caution">
    <text evidence="2">The sequence shown here is derived from an EMBL/GenBank/DDBJ whole genome shotgun (WGS) entry which is preliminary data.</text>
</comment>
<proteinExistence type="predicted"/>
<feature type="region of interest" description="Disordered" evidence="1">
    <location>
        <begin position="104"/>
        <end position="146"/>
    </location>
</feature>
<reference evidence="3" key="1">
    <citation type="journal article" date="2019" name="Int. J. Syst. Evol. Microbiol.">
        <title>The Global Catalogue of Microorganisms (GCM) 10K type strain sequencing project: providing services to taxonomists for standard genome sequencing and annotation.</title>
        <authorList>
            <consortium name="The Broad Institute Genomics Platform"/>
            <consortium name="The Broad Institute Genome Sequencing Center for Infectious Disease"/>
            <person name="Wu L."/>
            <person name="Ma J."/>
        </authorList>
    </citation>
    <scope>NUCLEOTIDE SEQUENCE [LARGE SCALE GENOMIC DNA]</scope>
    <source>
        <strain evidence="3">KCTC 62192</strain>
    </source>
</reference>
<feature type="compositionally biased region" description="Basic and acidic residues" evidence="1">
    <location>
        <begin position="136"/>
        <end position="146"/>
    </location>
</feature>
<dbReference type="Proteomes" id="UP001595443">
    <property type="component" value="Unassembled WGS sequence"/>
</dbReference>
<keyword evidence="3" id="KW-1185">Reference proteome</keyword>
<evidence type="ECO:0000256" key="1">
    <source>
        <dbReference type="SAM" id="MobiDB-lite"/>
    </source>
</evidence>
<dbReference type="RefSeq" id="WP_377833335.1">
    <property type="nucleotide sequence ID" value="NZ_JBHRSK010000007.1"/>
</dbReference>